<dbReference type="InterPro" id="IPR036554">
    <property type="entry name" value="GHMP_kinase_C_sf"/>
</dbReference>
<keyword evidence="3" id="KW-0067">ATP-binding</keyword>
<dbReference type="EMBL" id="JADGJQ010000057">
    <property type="protein sequence ID" value="KAJ3174992.1"/>
    <property type="molecule type" value="Genomic_DNA"/>
</dbReference>
<keyword evidence="5" id="KW-0119">Carbohydrate metabolism</keyword>
<dbReference type="InterPro" id="IPR000705">
    <property type="entry name" value="Galactokinase"/>
</dbReference>
<evidence type="ECO:0000256" key="3">
    <source>
        <dbReference type="ARBA" id="ARBA00022840"/>
    </source>
</evidence>
<evidence type="ECO:0000313" key="10">
    <source>
        <dbReference type="Proteomes" id="UP001212152"/>
    </source>
</evidence>
<evidence type="ECO:0000259" key="6">
    <source>
        <dbReference type="Pfam" id="PF00288"/>
    </source>
</evidence>
<dbReference type="InterPro" id="IPR006204">
    <property type="entry name" value="GHMP_kinase_N_dom"/>
</dbReference>
<keyword evidence="2" id="KW-0547">Nucleotide-binding</keyword>
<dbReference type="InterPro" id="IPR014721">
    <property type="entry name" value="Ribsml_uS5_D2-typ_fold_subgr"/>
</dbReference>
<protein>
    <submittedName>
        <fullName evidence="9">Galactokinase</fullName>
    </submittedName>
</protein>
<keyword evidence="4" id="KW-0299">Galactose metabolism</keyword>
<dbReference type="PANTHER" id="PTHR10457:SF7">
    <property type="entry name" value="GALACTOKINASE-RELATED"/>
    <property type="match status" value="1"/>
</dbReference>
<comment type="caution">
    <text evidence="9">The sequence shown here is derived from an EMBL/GenBank/DDBJ whole genome shotgun (WGS) entry which is preliminary data.</text>
</comment>
<dbReference type="GO" id="GO:0005829">
    <property type="term" value="C:cytosol"/>
    <property type="evidence" value="ECO:0007669"/>
    <property type="project" value="TreeGrafter"/>
</dbReference>
<evidence type="ECO:0000256" key="4">
    <source>
        <dbReference type="ARBA" id="ARBA00023144"/>
    </source>
</evidence>
<dbReference type="NCBIfam" id="TIGR00131">
    <property type="entry name" value="gal_kin"/>
    <property type="match status" value="1"/>
</dbReference>
<dbReference type="PIRSF" id="PIRSF000530">
    <property type="entry name" value="Galactokinase"/>
    <property type="match status" value="1"/>
</dbReference>
<feature type="domain" description="GHMP kinase C-terminal" evidence="7">
    <location>
        <begin position="417"/>
        <end position="487"/>
    </location>
</feature>
<dbReference type="PANTHER" id="PTHR10457">
    <property type="entry name" value="MEVALONATE KINASE/GALACTOKINASE"/>
    <property type="match status" value="1"/>
</dbReference>
<sequence length="527" mass="56303">MSDLASEFTPAGASLADVYAPDLLAFQTARYAKLRASFVDRFGSPPDFFARSPGRANIIGEHVDSSGYSVLPMAIDRDVVIAVKTLPPTPGAVTVTLANTDARFPERTFDHEATGHVTIDSKVHEWSNYFKCGYKGVLEQLAVEGTPVAKPVGFYAMVDGTVPAGAGVSSSSAFVCCSALATLHAHSGVLNNGALTNAAIQGERYAGVQCGGMDQSISIMAPAGSPLIIHFMPKLSADRIVFPTSKSAPVFVIANTLVVADKHVTAPIHYNLRVVETRIAAAVLYKYLKGPALAADAKLLTLRDLQDTYLASQNNPNGFTTGNEPAVLKALSALVEAGLSKTPYTREQAAAALEISVAELERRYIGAINIRADSFRLYLRAKHVYEEALRVFQFRDVCAQKPPLDSSSSASNNSLLHDLGALMDASQASCRDQFDCSCPELEELTTIARNVGAFGSRLTGAGWGGCTVSLVAEENVAAFVAKVKEEYYFKRWPAWKGDKDKEAALEDIIFSSKPSIGAAVVTNFAGF</sequence>
<reference evidence="9" key="1">
    <citation type="submission" date="2020-05" db="EMBL/GenBank/DDBJ databases">
        <title>Phylogenomic resolution of chytrid fungi.</title>
        <authorList>
            <person name="Stajich J.E."/>
            <person name="Amses K."/>
            <person name="Simmons R."/>
            <person name="Seto K."/>
            <person name="Myers J."/>
            <person name="Bonds A."/>
            <person name="Quandt C.A."/>
            <person name="Barry K."/>
            <person name="Liu P."/>
            <person name="Grigoriev I."/>
            <person name="Longcore J.E."/>
            <person name="James T.Y."/>
        </authorList>
    </citation>
    <scope>NUCLEOTIDE SEQUENCE</scope>
    <source>
        <strain evidence="9">JEL0379</strain>
    </source>
</reference>
<keyword evidence="10" id="KW-1185">Reference proteome</keyword>
<dbReference type="PRINTS" id="PR00959">
    <property type="entry name" value="MEVGALKINASE"/>
</dbReference>
<dbReference type="FunFam" id="1.20.1440.340:FF:000003">
    <property type="entry name" value="GAL1p Galactokinase"/>
    <property type="match status" value="1"/>
</dbReference>
<dbReference type="SUPFAM" id="SSF55060">
    <property type="entry name" value="GHMP Kinase, C-terminal domain"/>
    <property type="match status" value="1"/>
</dbReference>
<dbReference type="InterPro" id="IPR013750">
    <property type="entry name" value="GHMP_kinase_C_dom"/>
</dbReference>
<gene>
    <name evidence="9" type="primary">GAL1</name>
    <name evidence="9" type="ORF">HDU87_006526</name>
</gene>
<accession>A0AAD5XNB9</accession>
<feature type="domain" description="Galactokinase N-terminal" evidence="8">
    <location>
        <begin position="37"/>
        <end position="84"/>
    </location>
</feature>
<dbReference type="Proteomes" id="UP001212152">
    <property type="component" value="Unassembled WGS sequence"/>
</dbReference>
<organism evidence="9 10">
    <name type="scientific">Geranomyces variabilis</name>
    <dbReference type="NCBI Taxonomy" id="109894"/>
    <lineage>
        <taxon>Eukaryota</taxon>
        <taxon>Fungi</taxon>
        <taxon>Fungi incertae sedis</taxon>
        <taxon>Chytridiomycota</taxon>
        <taxon>Chytridiomycota incertae sedis</taxon>
        <taxon>Chytridiomycetes</taxon>
        <taxon>Spizellomycetales</taxon>
        <taxon>Powellomycetaceae</taxon>
        <taxon>Geranomyces</taxon>
    </lineage>
</organism>
<evidence type="ECO:0000259" key="8">
    <source>
        <dbReference type="Pfam" id="PF10509"/>
    </source>
</evidence>
<feature type="domain" description="GHMP kinase N-terminal" evidence="6">
    <location>
        <begin position="128"/>
        <end position="220"/>
    </location>
</feature>
<dbReference type="Pfam" id="PF08544">
    <property type="entry name" value="GHMP_kinases_C"/>
    <property type="match status" value="1"/>
</dbReference>
<evidence type="ECO:0000256" key="2">
    <source>
        <dbReference type="ARBA" id="ARBA00022741"/>
    </source>
</evidence>
<dbReference type="Gene3D" id="1.20.1440.340">
    <property type="match status" value="1"/>
</dbReference>
<dbReference type="GO" id="GO:0005524">
    <property type="term" value="F:ATP binding"/>
    <property type="evidence" value="ECO:0007669"/>
    <property type="project" value="UniProtKB-KW"/>
</dbReference>
<dbReference type="Pfam" id="PF10509">
    <property type="entry name" value="GalKase_gal_bdg"/>
    <property type="match status" value="1"/>
</dbReference>
<dbReference type="GO" id="GO:0006012">
    <property type="term" value="P:galactose metabolic process"/>
    <property type="evidence" value="ECO:0007669"/>
    <property type="project" value="UniProtKB-KW"/>
</dbReference>
<dbReference type="InterPro" id="IPR006206">
    <property type="entry name" value="Mevalonate/galactokinase"/>
</dbReference>
<dbReference type="Gene3D" id="3.30.230.10">
    <property type="match status" value="1"/>
</dbReference>
<dbReference type="InterPro" id="IPR019539">
    <property type="entry name" value="GalKase_N"/>
</dbReference>
<evidence type="ECO:0000313" key="9">
    <source>
        <dbReference type="EMBL" id="KAJ3174992.1"/>
    </source>
</evidence>
<evidence type="ECO:0000259" key="7">
    <source>
        <dbReference type="Pfam" id="PF08544"/>
    </source>
</evidence>
<evidence type="ECO:0000256" key="5">
    <source>
        <dbReference type="ARBA" id="ARBA00023277"/>
    </source>
</evidence>
<dbReference type="SUPFAM" id="SSF54211">
    <property type="entry name" value="Ribosomal protein S5 domain 2-like"/>
    <property type="match status" value="1"/>
</dbReference>
<evidence type="ECO:0000256" key="1">
    <source>
        <dbReference type="ARBA" id="ARBA00006566"/>
    </source>
</evidence>
<comment type="similarity">
    <text evidence="1">Belongs to the GHMP kinase family. GalK subfamily.</text>
</comment>
<dbReference type="PRINTS" id="PR00473">
    <property type="entry name" value="GALCTOKINASE"/>
</dbReference>
<dbReference type="Gene3D" id="3.30.70.3170">
    <property type="match status" value="1"/>
</dbReference>
<proteinExistence type="inferred from homology"/>
<dbReference type="InterPro" id="IPR020568">
    <property type="entry name" value="Ribosomal_Su5_D2-typ_SF"/>
</dbReference>
<dbReference type="GO" id="GO:0004335">
    <property type="term" value="F:galactokinase activity"/>
    <property type="evidence" value="ECO:0007669"/>
    <property type="project" value="InterPro"/>
</dbReference>
<dbReference type="AlphaFoldDB" id="A0AAD5XNB9"/>
<name>A0AAD5XNB9_9FUNG</name>
<dbReference type="Pfam" id="PF00288">
    <property type="entry name" value="GHMP_kinases_N"/>
    <property type="match status" value="1"/>
</dbReference>